<name>A0A1L9VM67_ASPGL</name>
<dbReference type="Pfam" id="PF06314">
    <property type="entry name" value="ADC"/>
    <property type="match status" value="1"/>
</dbReference>
<dbReference type="VEuPathDB" id="FungiDB:ASPGLDRAFT_65821"/>
<keyword evidence="2" id="KW-0285">Flavoprotein</keyword>
<reference evidence="9" key="1">
    <citation type="journal article" date="2017" name="Genome Biol.">
        <title>Comparative genomics reveals high biological diversity and specific adaptations in the industrially and medically important fungal genus Aspergillus.</title>
        <authorList>
            <person name="de Vries R.P."/>
            <person name="Riley R."/>
            <person name="Wiebenga A."/>
            <person name="Aguilar-Osorio G."/>
            <person name="Amillis S."/>
            <person name="Uchima C.A."/>
            <person name="Anderluh G."/>
            <person name="Asadollahi M."/>
            <person name="Askin M."/>
            <person name="Barry K."/>
            <person name="Battaglia E."/>
            <person name="Bayram O."/>
            <person name="Benocci T."/>
            <person name="Braus-Stromeyer S.A."/>
            <person name="Caldana C."/>
            <person name="Canovas D."/>
            <person name="Cerqueira G.C."/>
            <person name="Chen F."/>
            <person name="Chen W."/>
            <person name="Choi C."/>
            <person name="Clum A."/>
            <person name="Dos Santos R.A."/>
            <person name="Damasio A.R."/>
            <person name="Diallinas G."/>
            <person name="Emri T."/>
            <person name="Fekete E."/>
            <person name="Flipphi M."/>
            <person name="Freyberg S."/>
            <person name="Gallo A."/>
            <person name="Gournas C."/>
            <person name="Habgood R."/>
            <person name="Hainaut M."/>
            <person name="Harispe M.L."/>
            <person name="Henrissat B."/>
            <person name="Hilden K.S."/>
            <person name="Hope R."/>
            <person name="Hossain A."/>
            <person name="Karabika E."/>
            <person name="Karaffa L."/>
            <person name="Karanyi Z."/>
            <person name="Krasevec N."/>
            <person name="Kuo A."/>
            <person name="Kusch H."/>
            <person name="LaButti K."/>
            <person name="Lagendijk E.L."/>
            <person name="Lapidus A."/>
            <person name="Levasseur A."/>
            <person name="Lindquist E."/>
            <person name="Lipzen A."/>
            <person name="Logrieco A.F."/>
            <person name="MacCabe A."/>
            <person name="Maekelae M.R."/>
            <person name="Malavazi I."/>
            <person name="Melin P."/>
            <person name="Meyer V."/>
            <person name="Mielnichuk N."/>
            <person name="Miskei M."/>
            <person name="Molnar A.P."/>
            <person name="Mule G."/>
            <person name="Ngan C.Y."/>
            <person name="Orejas M."/>
            <person name="Orosz E."/>
            <person name="Ouedraogo J.P."/>
            <person name="Overkamp K.M."/>
            <person name="Park H.-S."/>
            <person name="Perrone G."/>
            <person name="Piumi F."/>
            <person name="Punt P.J."/>
            <person name="Ram A.F."/>
            <person name="Ramon A."/>
            <person name="Rauscher S."/>
            <person name="Record E."/>
            <person name="Riano-Pachon D.M."/>
            <person name="Robert V."/>
            <person name="Roehrig J."/>
            <person name="Ruller R."/>
            <person name="Salamov A."/>
            <person name="Salih N.S."/>
            <person name="Samson R.A."/>
            <person name="Sandor E."/>
            <person name="Sanguinetti M."/>
            <person name="Schuetze T."/>
            <person name="Sepcic K."/>
            <person name="Shelest E."/>
            <person name="Sherlock G."/>
            <person name="Sophianopoulou V."/>
            <person name="Squina F.M."/>
            <person name="Sun H."/>
            <person name="Susca A."/>
            <person name="Todd R.B."/>
            <person name="Tsang A."/>
            <person name="Unkles S.E."/>
            <person name="van de Wiele N."/>
            <person name="van Rossen-Uffink D."/>
            <person name="Oliveira J.V."/>
            <person name="Vesth T.C."/>
            <person name="Visser J."/>
            <person name="Yu J.-H."/>
            <person name="Zhou M."/>
            <person name="Andersen M.R."/>
            <person name="Archer D.B."/>
            <person name="Baker S.E."/>
            <person name="Benoit I."/>
            <person name="Brakhage A.A."/>
            <person name="Braus G.H."/>
            <person name="Fischer R."/>
            <person name="Frisvad J.C."/>
            <person name="Goldman G.H."/>
            <person name="Houbraken J."/>
            <person name="Oakley B."/>
            <person name="Pocsi I."/>
            <person name="Scazzocchio C."/>
            <person name="Seiboth B."/>
            <person name="vanKuyk P.A."/>
            <person name="Wortman J."/>
            <person name="Dyer P.S."/>
            <person name="Grigoriev I.V."/>
        </authorList>
    </citation>
    <scope>NUCLEOTIDE SEQUENCE [LARGE SCALE GENOMIC DNA]</scope>
    <source>
        <strain evidence="9">CBS 516.65</strain>
    </source>
</reference>
<protein>
    <recommendedName>
        <fullName evidence="7">FAD-binding domain-containing protein</fullName>
    </recommendedName>
</protein>
<dbReference type="InterPro" id="IPR002938">
    <property type="entry name" value="FAD-bd"/>
</dbReference>
<keyword evidence="3" id="KW-0274">FAD</keyword>
<dbReference type="Gene3D" id="3.50.50.60">
    <property type="entry name" value="FAD/NAD(P)-binding domain"/>
    <property type="match status" value="2"/>
</dbReference>
<dbReference type="AlphaFoldDB" id="A0A1L9VM67"/>
<dbReference type="InterPro" id="IPR050493">
    <property type="entry name" value="FAD-dep_Monooxygenase_BioMet"/>
</dbReference>
<dbReference type="Pfam" id="PF01494">
    <property type="entry name" value="FAD_binding_3"/>
    <property type="match status" value="1"/>
</dbReference>
<evidence type="ECO:0000313" key="8">
    <source>
        <dbReference type="EMBL" id="OJJ85016.1"/>
    </source>
</evidence>
<feature type="domain" description="FAD-binding" evidence="7">
    <location>
        <begin position="133"/>
        <end position="331"/>
    </location>
</feature>
<dbReference type="Gene3D" id="2.40.400.10">
    <property type="entry name" value="Acetoacetate decarboxylase-like"/>
    <property type="match status" value="1"/>
</dbReference>
<keyword evidence="6" id="KW-0812">Transmembrane</keyword>
<evidence type="ECO:0000256" key="5">
    <source>
        <dbReference type="ARBA" id="ARBA00023033"/>
    </source>
</evidence>
<dbReference type="Proteomes" id="UP000184300">
    <property type="component" value="Unassembled WGS sequence"/>
</dbReference>
<feature type="transmembrane region" description="Helical" evidence="6">
    <location>
        <begin position="15"/>
        <end position="34"/>
    </location>
</feature>
<dbReference type="GeneID" id="34465208"/>
<dbReference type="InterPro" id="IPR036188">
    <property type="entry name" value="FAD/NAD-bd_sf"/>
</dbReference>
<accession>A0A1L9VM67</accession>
<evidence type="ECO:0000256" key="2">
    <source>
        <dbReference type="ARBA" id="ARBA00022630"/>
    </source>
</evidence>
<organism evidence="8 9">
    <name type="scientific">Aspergillus glaucus CBS 516.65</name>
    <dbReference type="NCBI Taxonomy" id="1160497"/>
    <lineage>
        <taxon>Eukaryota</taxon>
        <taxon>Fungi</taxon>
        <taxon>Dikarya</taxon>
        <taxon>Ascomycota</taxon>
        <taxon>Pezizomycotina</taxon>
        <taxon>Eurotiomycetes</taxon>
        <taxon>Eurotiomycetidae</taxon>
        <taxon>Eurotiales</taxon>
        <taxon>Aspergillaceae</taxon>
        <taxon>Aspergillus</taxon>
        <taxon>Aspergillus subgen. Aspergillus</taxon>
    </lineage>
</organism>
<dbReference type="EMBL" id="KV878895">
    <property type="protein sequence ID" value="OJJ85016.1"/>
    <property type="molecule type" value="Genomic_DNA"/>
</dbReference>
<dbReference type="Gene3D" id="3.30.9.30">
    <property type="match status" value="2"/>
</dbReference>
<keyword evidence="4" id="KW-0560">Oxidoreductase</keyword>
<dbReference type="GO" id="GO:0004497">
    <property type="term" value="F:monooxygenase activity"/>
    <property type="evidence" value="ECO:0007669"/>
    <property type="project" value="UniProtKB-KW"/>
</dbReference>
<dbReference type="GO" id="GO:0071949">
    <property type="term" value="F:FAD binding"/>
    <property type="evidence" value="ECO:0007669"/>
    <property type="project" value="InterPro"/>
</dbReference>
<evidence type="ECO:0000259" key="7">
    <source>
        <dbReference type="Pfam" id="PF01494"/>
    </source>
</evidence>
<keyword evidence="6" id="KW-1133">Transmembrane helix</keyword>
<dbReference type="InterPro" id="IPR010451">
    <property type="entry name" value="Acetoacetate_decarboxylase"/>
</dbReference>
<dbReference type="SUPFAM" id="SSF54373">
    <property type="entry name" value="FAD-linked reductases, C-terminal domain"/>
    <property type="match status" value="1"/>
</dbReference>
<evidence type="ECO:0000313" key="9">
    <source>
        <dbReference type="Proteomes" id="UP000184300"/>
    </source>
</evidence>
<keyword evidence="6" id="KW-0472">Membrane</keyword>
<evidence type="ECO:0000256" key="1">
    <source>
        <dbReference type="ARBA" id="ARBA00007992"/>
    </source>
</evidence>
<dbReference type="OrthoDB" id="1047367at2759"/>
<dbReference type="SUPFAM" id="SSF51905">
    <property type="entry name" value="FAD/NAD(P)-binding domain"/>
    <property type="match status" value="1"/>
</dbReference>
<dbReference type="Pfam" id="PF13450">
    <property type="entry name" value="NAD_binding_8"/>
    <property type="match status" value="1"/>
</dbReference>
<gene>
    <name evidence="8" type="ORF">ASPGLDRAFT_65821</name>
</gene>
<evidence type="ECO:0000256" key="3">
    <source>
        <dbReference type="ARBA" id="ARBA00022827"/>
    </source>
</evidence>
<dbReference type="PANTHER" id="PTHR13789:SF261">
    <property type="entry name" value="HYDROXYLASE, PUTATIVE (AFU_ORTHOLOGUE AFUA_7G00590)-RELATED"/>
    <property type="match status" value="1"/>
</dbReference>
<keyword evidence="9" id="KW-1185">Reference proteome</keyword>
<dbReference type="GO" id="GO:0016829">
    <property type="term" value="F:lyase activity"/>
    <property type="evidence" value="ECO:0007669"/>
    <property type="project" value="InterPro"/>
</dbReference>
<keyword evidence="5" id="KW-0503">Monooxygenase</keyword>
<comment type="similarity">
    <text evidence="1">Belongs to the paxM FAD-dependent monooxygenase family.</text>
</comment>
<dbReference type="RefSeq" id="XP_022401714.1">
    <property type="nucleotide sequence ID" value="XM_022548948.1"/>
</dbReference>
<dbReference type="PRINTS" id="PR00420">
    <property type="entry name" value="RNGMNOXGNASE"/>
</dbReference>
<evidence type="ECO:0000256" key="4">
    <source>
        <dbReference type="ARBA" id="ARBA00023002"/>
    </source>
</evidence>
<proteinExistence type="inferred from homology"/>
<sequence>MGPNTNPDYKPSTHGLKVLIAGAGIGGLVAAIALRQQGHHVELFERSRFANEIGAAIHLTPNANGLPKKIGIDTREKGAVLTEREWLLIHRAHLHEALKEKAQVPGKGKPAILHTSSKVAAIDLKSATIVLEDGTTVQGDLIIGADGVHSVTRCHVQAGDEVLDDPETANLFCAPGSLDTWKSANSRIIVYPCVHNQILNFVCIHPDSLSNTGVINGWQQSVGKGTLLNIYQDFNPRIRKVLDKADPETLKIWPLLDLDTLPSWVNEQFALIGDAAHPFLPYRASGGAIAIEDGLSLAAMLPGDVKKEDIPERLKLYEKARHERVTTIQEFTRESGRRNLSVAEEHLWSQNRDFYYRQPTVFGPMPGPRQDFWGRSRAAASTKATYCTASIKIKTSRTLLKNLLPNPSYEFSGTGSVAYVTFSQTSLKGLDWLAGGGYNHMGLYIHGIEYKRPNGEALKGSYLPVLFEDFADPIISGREEIGFPKVFSSIDVNKLQRSHYVSTSWRGAVWGRMTLTGLKEAKHDPEQSTTASPTDEGLLVHRYMPRVGNDQRGKPEAEYPVFVNFGQEQMTVPSRINRVPKAEHADLHIDGLDWSQLPTLHHIISRLVEIPIYEVVEAGVVEGEGVSDLSSAKGV</sequence>
<dbReference type="PANTHER" id="PTHR13789">
    <property type="entry name" value="MONOOXYGENASE"/>
    <property type="match status" value="1"/>
</dbReference>
<evidence type="ECO:0000256" key="6">
    <source>
        <dbReference type="SAM" id="Phobius"/>
    </source>
</evidence>
<dbReference type="SUPFAM" id="SSF160104">
    <property type="entry name" value="Acetoacetate decarboxylase-like"/>
    <property type="match status" value="1"/>
</dbReference>
<dbReference type="InterPro" id="IPR023375">
    <property type="entry name" value="ADC_dom_sf"/>
</dbReference>
<dbReference type="STRING" id="1160497.A0A1L9VM67"/>